<dbReference type="Proteomes" id="UP001057375">
    <property type="component" value="Unassembled WGS sequence"/>
</dbReference>
<comment type="caution">
    <text evidence="3">The sequence shown here is derived from an EMBL/GenBank/DDBJ whole genome shotgun (WGS) entry which is preliminary data.</text>
</comment>
<organism evidence="3 4">
    <name type="scientific">Aduncisulcus paluster</name>
    <dbReference type="NCBI Taxonomy" id="2918883"/>
    <lineage>
        <taxon>Eukaryota</taxon>
        <taxon>Metamonada</taxon>
        <taxon>Carpediemonas-like organisms</taxon>
        <taxon>Aduncisulcus</taxon>
    </lineage>
</organism>
<protein>
    <submittedName>
        <fullName evidence="3">Uncharacterized protein</fullName>
    </submittedName>
</protein>
<sequence length="52" mass="5508">MSGRSSQIKPVPVSDSIPQEKPHSHSQPIVVKTITPSTIILMIALVVLGFAA</sequence>
<feature type="transmembrane region" description="Helical" evidence="2">
    <location>
        <begin position="29"/>
        <end position="51"/>
    </location>
</feature>
<feature type="non-terminal residue" evidence="3">
    <location>
        <position position="52"/>
    </location>
</feature>
<dbReference type="EMBL" id="BQXS01010851">
    <property type="protein sequence ID" value="GKT34691.1"/>
    <property type="molecule type" value="Genomic_DNA"/>
</dbReference>
<accession>A0ABQ5KQE5</accession>
<evidence type="ECO:0000256" key="2">
    <source>
        <dbReference type="SAM" id="Phobius"/>
    </source>
</evidence>
<keyword evidence="2" id="KW-0472">Membrane</keyword>
<gene>
    <name evidence="3" type="ORF">ADUPG1_007998</name>
</gene>
<proteinExistence type="predicted"/>
<reference evidence="3" key="1">
    <citation type="submission" date="2022-03" db="EMBL/GenBank/DDBJ databases">
        <title>Draft genome sequence of Aduncisulcus paluster, a free-living microaerophilic Fornicata.</title>
        <authorList>
            <person name="Yuyama I."/>
            <person name="Kume K."/>
            <person name="Tamura T."/>
            <person name="Inagaki Y."/>
            <person name="Hashimoto T."/>
        </authorList>
    </citation>
    <scope>NUCLEOTIDE SEQUENCE</scope>
    <source>
        <strain evidence="3">NY0171</strain>
    </source>
</reference>
<evidence type="ECO:0000256" key="1">
    <source>
        <dbReference type="SAM" id="MobiDB-lite"/>
    </source>
</evidence>
<keyword evidence="2" id="KW-1133">Transmembrane helix</keyword>
<feature type="region of interest" description="Disordered" evidence="1">
    <location>
        <begin position="1"/>
        <end position="28"/>
    </location>
</feature>
<evidence type="ECO:0000313" key="3">
    <source>
        <dbReference type="EMBL" id="GKT34691.1"/>
    </source>
</evidence>
<evidence type="ECO:0000313" key="4">
    <source>
        <dbReference type="Proteomes" id="UP001057375"/>
    </source>
</evidence>
<keyword evidence="4" id="KW-1185">Reference proteome</keyword>
<keyword evidence="2" id="KW-0812">Transmembrane</keyword>
<name>A0ABQ5KQE5_9EUKA</name>